<organism evidence="7 8">
    <name type="scientific">Trachymyrmex cornetzi</name>
    <dbReference type="NCBI Taxonomy" id="471704"/>
    <lineage>
        <taxon>Eukaryota</taxon>
        <taxon>Metazoa</taxon>
        <taxon>Ecdysozoa</taxon>
        <taxon>Arthropoda</taxon>
        <taxon>Hexapoda</taxon>
        <taxon>Insecta</taxon>
        <taxon>Pterygota</taxon>
        <taxon>Neoptera</taxon>
        <taxon>Endopterygota</taxon>
        <taxon>Hymenoptera</taxon>
        <taxon>Apocrita</taxon>
        <taxon>Aculeata</taxon>
        <taxon>Formicoidea</taxon>
        <taxon>Formicidae</taxon>
        <taxon>Myrmicinae</taxon>
        <taxon>Trachymyrmex</taxon>
    </lineage>
</organism>
<dbReference type="Pfam" id="PF04116">
    <property type="entry name" value="FA_hydroxylase"/>
    <property type="match status" value="1"/>
</dbReference>
<accession>A0A151J9G7</accession>
<keyword evidence="4 5" id="KW-0472">Membrane</keyword>
<evidence type="ECO:0000259" key="6">
    <source>
        <dbReference type="Pfam" id="PF04116"/>
    </source>
</evidence>
<evidence type="ECO:0000313" key="7">
    <source>
        <dbReference type="EMBL" id="KYN21674.1"/>
    </source>
</evidence>
<evidence type="ECO:0000256" key="2">
    <source>
        <dbReference type="ARBA" id="ARBA00022692"/>
    </source>
</evidence>
<feature type="domain" description="Fatty acid hydroxylase" evidence="6">
    <location>
        <begin position="474"/>
        <end position="597"/>
    </location>
</feature>
<feature type="transmembrane region" description="Helical" evidence="5">
    <location>
        <begin position="532"/>
        <end position="554"/>
    </location>
</feature>
<dbReference type="GO" id="GO:0005506">
    <property type="term" value="F:iron ion binding"/>
    <property type="evidence" value="ECO:0007669"/>
    <property type="project" value="InterPro"/>
</dbReference>
<dbReference type="GO" id="GO:0016491">
    <property type="term" value="F:oxidoreductase activity"/>
    <property type="evidence" value="ECO:0007669"/>
    <property type="project" value="InterPro"/>
</dbReference>
<dbReference type="GO" id="GO:0016020">
    <property type="term" value="C:membrane"/>
    <property type="evidence" value="ECO:0007669"/>
    <property type="project" value="UniProtKB-SubCell"/>
</dbReference>
<feature type="transmembrane region" description="Helical" evidence="5">
    <location>
        <begin position="376"/>
        <end position="399"/>
    </location>
</feature>
<comment type="subcellular location">
    <subcellularLocation>
        <location evidence="1">Membrane</location>
    </subcellularLocation>
</comment>
<reference evidence="7 8" key="1">
    <citation type="submission" date="2015-09" db="EMBL/GenBank/DDBJ databases">
        <title>Trachymyrmex cornetzi WGS genome.</title>
        <authorList>
            <person name="Nygaard S."/>
            <person name="Hu H."/>
            <person name="Boomsma J."/>
            <person name="Zhang G."/>
        </authorList>
    </citation>
    <scope>NUCLEOTIDE SEQUENCE [LARGE SCALE GENOMIC DNA]</scope>
    <source>
        <strain evidence="7">Tcor2-1</strain>
        <tissue evidence="7">Whole body</tissue>
    </source>
</reference>
<protein>
    <submittedName>
        <fullName evidence="7">Uncharacterized protein C5orf4 like protein</fullName>
    </submittedName>
</protein>
<evidence type="ECO:0000256" key="5">
    <source>
        <dbReference type="SAM" id="Phobius"/>
    </source>
</evidence>
<dbReference type="AlphaFoldDB" id="A0A151J9G7"/>
<dbReference type="InterPro" id="IPR050307">
    <property type="entry name" value="Sterol_Desaturase_Related"/>
</dbReference>
<dbReference type="PANTHER" id="PTHR11863">
    <property type="entry name" value="STEROL DESATURASE"/>
    <property type="match status" value="1"/>
</dbReference>
<evidence type="ECO:0000256" key="3">
    <source>
        <dbReference type="ARBA" id="ARBA00022989"/>
    </source>
</evidence>
<evidence type="ECO:0000313" key="8">
    <source>
        <dbReference type="Proteomes" id="UP000078492"/>
    </source>
</evidence>
<name>A0A151J9G7_9HYME</name>
<dbReference type="Proteomes" id="UP000078492">
    <property type="component" value="Unassembled WGS sequence"/>
</dbReference>
<gene>
    <name evidence="7" type="ORF">ALC57_05939</name>
</gene>
<dbReference type="InterPro" id="IPR006694">
    <property type="entry name" value="Fatty_acid_hydroxylase"/>
</dbReference>
<dbReference type="GO" id="GO:0008610">
    <property type="term" value="P:lipid biosynthetic process"/>
    <property type="evidence" value="ECO:0007669"/>
    <property type="project" value="InterPro"/>
</dbReference>
<proteinExistence type="predicted"/>
<feature type="transmembrane region" description="Helical" evidence="5">
    <location>
        <begin position="433"/>
        <end position="451"/>
    </location>
</feature>
<dbReference type="STRING" id="471704.A0A151J9G7"/>
<dbReference type="EMBL" id="KQ979404">
    <property type="protein sequence ID" value="KYN21674.1"/>
    <property type="molecule type" value="Genomic_DNA"/>
</dbReference>
<keyword evidence="8" id="KW-1185">Reference proteome</keyword>
<evidence type="ECO:0000256" key="4">
    <source>
        <dbReference type="ARBA" id="ARBA00023136"/>
    </source>
</evidence>
<evidence type="ECO:0000256" key="1">
    <source>
        <dbReference type="ARBA" id="ARBA00004370"/>
    </source>
</evidence>
<keyword evidence="2 5" id="KW-0812">Transmembrane</keyword>
<sequence length="632" mass="71406">MSSFAVFSVITSREMRSISVRCFSISSSISATCSINMAIFSFKLVDSFSNFSEFAKISVVSFFACSNFSSKSWILLSFSRMEISTSCICLFLTSFSSFSVVHFSSNSATRASTTIFFIFSDCACNLFSDSESFCSKSATLLSKTVFVSSVKFLPSSSFCSNSDFITSFSCVFSTNSSRTSSNLRLSIAISSMCLALSRSICLYSFVSSDCTFSAYVFPNSFFSFNLIVLDFFNLRVQILFSYKQIINFLWSCRAPVAVSFCFITSSNSLLPFSNILKASSIDAFPCSSACIFSCMSSYLNFHSSAVTNISFNSRSTLSNFAPDTSYSSNCSAFFCNSASMLSNFMHLQRFWGASGDFWQAQWDKILDKFGDDPVTLWVYGSLVLTIAVYWIVGGIYIILDITNRPAVLRRYKIQPGTNEPVDKRELCKVIAQVLFNQIVVGLPIMYLGYYFMEWRGYPPVRELPTFHWVLAEIAIHILCEEIGFYYSHRFLHKRSLYKYIHKQHHEWTAPIAVTALYCHPLENIGSNLLPPFLGVFIMGSHVATAWIWFSLAILSTLNAHSGYHLPFFPSPEAHDFHHLKFNQCYGVLGVLDRIHGTDTQFRNSRNYTRHIMMLSLIPPREAFPDEAKYKSK</sequence>
<keyword evidence="3 5" id="KW-1133">Transmembrane helix</keyword>